<dbReference type="Pfam" id="PF08448">
    <property type="entry name" value="PAS_4"/>
    <property type="match status" value="1"/>
</dbReference>
<evidence type="ECO:0000256" key="6">
    <source>
        <dbReference type="ARBA" id="ARBA00023012"/>
    </source>
</evidence>
<dbReference type="GO" id="GO:0009927">
    <property type="term" value="F:histidine phosphotransfer kinase activity"/>
    <property type="evidence" value="ECO:0007669"/>
    <property type="project" value="TreeGrafter"/>
</dbReference>
<keyword evidence="6" id="KW-0902">Two-component regulatory system</keyword>
<dbReference type="Gene3D" id="3.30.450.20">
    <property type="entry name" value="PAS domain"/>
    <property type="match status" value="1"/>
</dbReference>
<dbReference type="CDD" id="cd17534">
    <property type="entry name" value="REC_DC-like"/>
    <property type="match status" value="1"/>
</dbReference>
<dbReference type="Gene3D" id="3.40.50.2300">
    <property type="match status" value="1"/>
</dbReference>
<evidence type="ECO:0000313" key="13">
    <source>
        <dbReference type="Proteomes" id="UP000646053"/>
    </source>
</evidence>
<evidence type="ECO:0000256" key="7">
    <source>
        <dbReference type="PROSITE-ProRule" id="PRU00169"/>
    </source>
</evidence>
<dbReference type="CDD" id="cd00130">
    <property type="entry name" value="PAS"/>
    <property type="match status" value="1"/>
</dbReference>
<evidence type="ECO:0000259" key="9">
    <source>
        <dbReference type="PROSITE" id="PS50110"/>
    </source>
</evidence>
<dbReference type="EC" id="2.7.13.3" evidence="2"/>
<gene>
    <name evidence="12" type="ORF">GS601_10745</name>
</gene>
<feature type="domain" description="Response regulatory" evidence="9">
    <location>
        <begin position="5"/>
        <end position="121"/>
    </location>
</feature>
<proteinExistence type="predicted"/>
<dbReference type="PROSITE" id="PS50109">
    <property type="entry name" value="HIS_KIN"/>
    <property type="match status" value="1"/>
</dbReference>
<dbReference type="InterPro" id="IPR036097">
    <property type="entry name" value="HisK_dim/P_sf"/>
</dbReference>
<dbReference type="InterPro" id="IPR005467">
    <property type="entry name" value="His_kinase_dom"/>
</dbReference>
<dbReference type="PROSITE" id="PS50110">
    <property type="entry name" value="RESPONSE_REGULATORY"/>
    <property type="match status" value="1"/>
</dbReference>
<dbReference type="Gene3D" id="3.30.565.10">
    <property type="entry name" value="Histidine kinase-like ATPase, C-terminal domain"/>
    <property type="match status" value="1"/>
</dbReference>
<dbReference type="GO" id="GO:0000155">
    <property type="term" value="F:phosphorelay sensor kinase activity"/>
    <property type="evidence" value="ECO:0007669"/>
    <property type="project" value="InterPro"/>
</dbReference>
<dbReference type="RefSeq" id="WP_162423275.1">
    <property type="nucleotide sequence ID" value="NZ_WVIE01000010.1"/>
</dbReference>
<protein>
    <recommendedName>
        <fullName evidence="2">histidine kinase</fullName>
        <ecNumber evidence="2">2.7.13.3</ecNumber>
    </recommendedName>
</protein>
<dbReference type="PANTHER" id="PTHR43047:SF72">
    <property type="entry name" value="OSMOSENSING HISTIDINE PROTEIN KINASE SLN1"/>
    <property type="match status" value="1"/>
</dbReference>
<evidence type="ECO:0000256" key="4">
    <source>
        <dbReference type="ARBA" id="ARBA00022679"/>
    </source>
</evidence>
<dbReference type="InterPro" id="IPR003661">
    <property type="entry name" value="HisK_dim/P_dom"/>
</dbReference>
<dbReference type="InterPro" id="IPR001789">
    <property type="entry name" value="Sig_transdc_resp-reg_receiver"/>
</dbReference>
<dbReference type="SUPFAM" id="SSF55781">
    <property type="entry name" value="GAF domain-like"/>
    <property type="match status" value="1"/>
</dbReference>
<evidence type="ECO:0000259" key="8">
    <source>
        <dbReference type="PROSITE" id="PS50109"/>
    </source>
</evidence>
<dbReference type="InterPro" id="IPR036890">
    <property type="entry name" value="HATPase_C_sf"/>
</dbReference>
<dbReference type="CDD" id="cd00082">
    <property type="entry name" value="HisKA"/>
    <property type="match status" value="1"/>
</dbReference>
<evidence type="ECO:0000259" key="10">
    <source>
        <dbReference type="PROSITE" id="PS50112"/>
    </source>
</evidence>
<dbReference type="PRINTS" id="PR00344">
    <property type="entry name" value="BCTRLSENSOR"/>
</dbReference>
<dbReference type="InterPro" id="IPR013656">
    <property type="entry name" value="PAS_4"/>
</dbReference>
<name>A0A8J8CIG6_9CYAN</name>
<dbReference type="SMART" id="SM00448">
    <property type="entry name" value="REC"/>
    <property type="match status" value="1"/>
</dbReference>
<dbReference type="CDD" id="cd00075">
    <property type="entry name" value="HATPase"/>
    <property type="match status" value="1"/>
</dbReference>
<dbReference type="Pfam" id="PF00512">
    <property type="entry name" value="HisKA"/>
    <property type="match status" value="1"/>
</dbReference>
<feature type="domain" description="PAS" evidence="10">
    <location>
        <begin position="133"/>
        <end position="187"/>
    </location>
</feature>
<dbReference type="NCBIfam" id="TIGR00229">
    <property type="entry name" value="sensory_box"/>
    <property type="match status" value="1"/>
</dbReference>
<dbReference type="InterPro" id="IPR000014">
    <property type="entry name" value="PAS"/>
</dbReference>
<feature type="domain" description="PAC" evidence="11">
    <location>
        <begin position="210"/>
        <end position="263"/>
    </location>
</feature>
<dbReference type="SUPFAM" id="SSF55785">
    <property type="entry name" value="PYP-like sensor domain (PAS domain)"/>
    <property type="match status" value="1"/>
</dbReference>
<accession>A0A8J8CIG6</accession>
<evidence type="ECO:0000313" key="12">
    <source>
        <dbReference type="EMBL" id="NDJ17763.1"/>
    </source>
</evidence>
<sequence>MKAAKILIVEDESVVAWHVQEALCKLGHHVIGIATTAKEAFQVATDQQPDLVLMDICLQGSSLDGVSAAEYLYLQLDVPVVYLTAHSDEQTLRRATESSPFGYLVKPFQDAELHSTIQIALRRHQLEQAIKAVQQWYATTLISIGDATIAIDVDGFVAFMNPTAEILTGWTQEEALGAFAAQVLDLVDAVTGAAIDNPLLAALCQGDTITLPPTTLLRSRDGSKRPVGDSASPIRNRKGEIIGGVMVFQDMSDRRSGDQTLQQQNQLLEQTQGQLTAQLRERTVQLQQAIACTQLAKRVLERFATQSADQSAEGSSSPPRGLNHPHSVLPLLLQEIRQILGVEYCWAALHHTDQSFATVAYEDQGETKSEYSAIGEQIYLEHFSQFYLRLMQHQCWVDPSVEILPPLYQSFLAAQSQLLICPIEEDRRVIGEIGIVIRTQLTRATLQGELIAQAVSQAAIALYQAHRYQVAQAQIEELHRLNVLKDEFIYALSRELRTPLTNMRMAVEMVQRIAQMLKASGFQAISPEATDALWSKLDRYVQILQQEWQDECELVNDLLDFQSTATLAHLLPSHSVYLQQWLPDLVKRFQEQARRHQQFLNGWVADDLPAIAVHAPSLDRILTELLNNACQFTPSGHEIKVSAQALGGQIELSVGNTGTDISIAEQAQIFEPFYRGASDGRGRSGFGLGLALVKRLAIALKGHIRVESEANATRFILTLPLVRNLS</sequence>
<dbReference type="SMART" id="SM00091">
    <property type="entry name" value="PAS"/>
    <property type="match status" value="1"/>
</dbReference>
<evidence type="ECO:0000256" key="5">
    <source>
        <dbReference type="ARBA" id="ARBA00022777"/>
    </source>
</evidence>
<feature type="domain" description="Histidine kinase" evidence="8">
    <location>
        <begin position="491"/>
        <end position="723"/>
    </location>
</feature>
<dbReference type="InterPro" id="IPR004358">
    <property type="entry name" value="Sig_transdc_His_kin-like_C"/>
</dbReference>
<dbReference type="PROSITE" id="PS50112">
    <property type="entry name" value="PAS"/>
    <property type="match status" value="1"/>
</dbReference>
<reference evidence="12" key="1">
    <citation type="submission" date="2019-12" db="EMBL/GenBank/DDBJ databases">
        <title>High-Quality draft genome sequences of three cyanobacteria isolated from the limestone walls of the Old Cathedral of Coimbra.</title>
        <authorList>
            <person name="Tiago I."/>
            <person name="Soares F."/>
            <person name="Portugal A."/>
        </authorList>
    </citation>
    <scope>NUCLEOTIDE SEQUENCE</scope>
    <source>
        <strain evidence="12">A</strain>
    </source>
</reference>
<dbReference type="InterPro" id="IPR035965">
    <property type="entry name" value="PAS-like_dom_sf"/>
</dbReference>
<comment type="catalytic activity">
    <reaction evidence="1">
        <text>ATP + protein L-histidine = ADP + protein N-phospho-L-histidine.</text>
        <dbReference type="EC" id="2.7.13.3"/>
    </reaction>
</comment>
<dbReference type="InterPro" id="IPR029016">
    <property type="entry name" value="GAF-like_dom_sf"/>
</dbReference>
<evidence type="ECO:0000256" key="2">
    <source>
        <dbReference type="ARBA" id="ARBA00012438"/>
    </source>
</evidence>
<dbReference type="AlphaFoldDB" id="A0A8J8CIG6"/>
<comment type="caution">
    <text evidence="12">The sequence shown here is derived from an EMBL/GenBank/DDBJ whole genome shotgun (WGS) entry which is preliminary data.</text>
</comment>
<dbReference type="Gene3D" id="1.10.287.130">
    <property type="match status" value="1"/>
</dbReference>
<evidence type="ECO:0000256" key="3">
    <source>
        <dbReference type="ARBA" id="ARBA00022553"/>
    </source>
</evidence>
<dbReference type="Proteomes" id="UP000646053">
    <property type="component" value="Unassembled WGS sequence"/>
</dbReference>
<dbReference type="InterPro" id="IPR011006">
    <property type="entry name" value="CheY-like_superfamily"/>
</dbReference>
<dbReference type="SMART" id="SM00388">
    <property type="entry name" value="HisKA"/>
    <property type="match status" value="1"/>
</dbReference>
<dbReference type="EMBL" id="WVIE01000010">
    <property type="protein sequence ID" value="NDJ17763.1"/>
    <property type="molecule type" value="Genomic_DNA"/>
</dbReference>
<dbReference type="PROSITE" id="PS50113">
    <property type="entry name" value="PAC"/>
    <property type="match status" value="1"/>
</dbReference>
<dbReference type="PANTHER" id="PTHR43047">
    <property type="entry name" value="TWO-COMPONENT HISTIDINE PROTEIN KINASE"/>
    <property type="match status" value="1"/>
</dbReference>
<keyword evidence="4" id="KW-0808">Transferase</keyword>
<dbReference type="Pfam" id="PF00072">
    <property type="entry name" value="Response_reg"/>
    <property type="match status" value="1"/>
</dbReference>
<keyword evidence="3 7" id="KW-0597">Phosphoprotein</keyword>
<dbReference type="SMART" id="SM00387">
    <property type="entry name" value="HATPase_c"/>
    <property type="match status" value="1"/>
</dbReference>
<dbReference type="InterPro" id="IPR003594">
    <property type="entry name" value="HATPase_dom"/>
</dbReference>
<organism evidence="12 13">
    <name type="scientific">Myxacorys almedinensis A</name>
    <dbReference type="NCBI Taxonomy" id="2690445"/>
    <lineage>
        <taxon>Bacteria</taxon>
        <taxon>Bacillati</taxon>
        <taxon>Cyanobacteriota</taxon>
        <taxon>Cyanophyceae</taxon>
        <taxon>Leptolyngbyales</taxon>
        <taxon>Leptolyngbyaceae</taxon>
        <taxon>Myxacorys</taxon>
        <taxon>Myxacorys almedinensis</taxon>
    </lineage>
</organism>
<dbReference type="Gene3D" id="3.30.450.40">
    <property type="match status" value="1"/>
</dbReference>
<dbReference type="InterPro" id="IPR000700">
    <property type="entry name" value="PAS-assoc_C"/>
</dbReference>
<keyword evidence="5" id="KW-0418">Kinase</keyword>
<feature type="modified residue" description="4-aspartylphosphate" evidence="7">
    <location>
        <position position="55"/>
    </location>
</feature>
<dbReference type="GO" id="GO:0005886">
    <property type="term" value="C:plasma membrane"/>
    <property type="evidence" value="ECO:0007669"/>
    <property type="project" value="TreeGrafter"/>
</dbReference>
<dbReference type="SUPFAM" id="SSF52172">
    <property type="entry name" value="CheY-like"/>
    <property type="match status" value="1"/>
</dbReference>
<keyword evidence="13" id="KW-1185">Reference proteome</keyword>
<evidence type="ECO:0000259" key="11">
    <source>
        <dbReference type="PROSITE" id="PS50113"/>
    </source>
</evidence>
<dbReference type="SUPFAM" id="SSF47384">
    <property type="entry name" value="Homodimeric domain of signal transducing histidine kinase"/>
    <property type="match status" value="1"/>
</dbReference>
<dbReference type="SUPFAM" id="SSF55874">
    <property type="entry name" value="ATPase domain of HSP90 chaperone/DNA topoisomerase II/histidine kinase"/>
    <property type="match status" value="1"/>
</dbReference>
<evidence type="ECO:0000256" key="1">
    <source>
        <dbReference type="ARBA" id="ARBA00000085"/>
    </source>
</evidence>
<dbReference type="Pfam" id="PF02518">
    <property type="entry name" value="HATPase_c"/>
    <property type="match status" value="1"/>
</dbReference>